<dbReference type="PANTHER" id="PTHR33096:SF1">
    <property type="entry name" value="CXC1-LIKE CYSTEINE CLUSTER ASSOCIATED WITH KDZ TRANSPOSASES DOMAIN-CONTAINING PROTEIN"/>
    <property type="match status" value="1"/>
</dbReference>
<evidence type="ECO:0000313" key="3">
    <source>
        <dbReference type="EMBL" id="WAQ84267.1"/>
    </source>
</evidence>
<dbReference type="EMBL" id="CP110424">
    <property type="protein sequence ID" value="WAQ84267.1"/>
    <property type="molecule type" value="Genomic_DNA"/>
</dbReference>
<feature type="domain" description="CxC1-like cysteine cluster associated with KDZ transposases" evidence="2">
    <location>
        <begin position="155"/>
        <end position="254"/>
    </location>
</feature>
<reference evidence="3" key="1">
    <citation type="submission" date="2022-10" db="EMBL/GenBank/DDBJ databases">
        <title>Puccinia triticina Genome sequencing and assembly.</title>
        <authorList>
            <person name="Li C."/>
        </authorList>
    </citation>
    <scope>NUCLEOTIDE SEQUENCE</scope>
    <source>
        <strain evidence="3">Pt15</strain>
    </source>
</reference>
<dbReference type="Proteomes" id="UP001164743">
    <property type="component" value="Chromosome 4A"/>
</dbReference>
<sequence>MYSLTKSQGLSPSLAVFSPRLSDLATSPLDPLLTSVRFQPQLTFDTTNTWQAHRKTHHLPYSYSLSILYPHTQQTSSVINALQKTNWICAPPGTNICTQSTSPDPHVSPPAEPYHDDFHRREEPNENDTRLPPEIITEYAIQKEKLSAAWKSVEKSMTAAYYTCQYRTQNWTSSLEYLDPLDKYQSPAQKIEFCLCIPDPVRLLYHGYFAASPTKPQTAFAIPLVQLYQSLWYETAVPYTSFIKGLVCHQETRARKPLLARSRLGNPRELRTPFSQAIDIYSRIQILQKDLLNVALQMQEKDFWASKCPSCFGPEKPDEVSQADDAYAIIAMDGNFQHRHHHFASNDVPTESDYPSIFIPPSQINNHEVQLESTEGDSAGLRSTCSDSHKAANDLALESIESCSVKLQEIYQHFNHYCDENYTPQFLEAQWIAERNYYSNRDHAKEEQKLELGRLLVLEQDLIEAWEEIRTPEEALARLRFLQEIQSKIDQQRERVGVEEVLAGVTAETQSQFLKVWWAKTELRQKFLALVEEKRPLDVVRKGLASKLGTDGKEKLVIAIRKRTAALQTVLNTYNQHVDAFHLASPPIPTLPRIEYDELMRLEADSPFWNDGVFTNHDEPWAVDADTQDGMRLLARLTRGEEEVQRIGQEIRRATRWAVTEHKRIVPLMFGLSSETDWVYSRLQPVTDHPILQSLSSEDQIDPIKAILHNYFIEISSLQLHWNSKVVLLVSRSGPYENDAELVNDWNEQIMRLNFLKASGYLSMVRGDFDNAIGNSLDNVNETVLRNFLSENDASGEPSNTQDGRTHGDLDDDDDDDLLAPIADQVELALEQEALNNALADGKKFQCSIFNQQWTHRADDMLPRCIHQLCCKDVADGSWTGQLPGPAA</sequence>
<gene>
    <name evidence="3" type="ORF">PtA15_4A720</name>
</gene>
<organism evidence="3 4">
    <name type="scientific">Puccinia triticina</name>
    <dbReference type="NCBI Taxonomy" id="208348"/>
    <lineage>
        <taxon>Eukaryota</taxon>
        <taxon>Fungi</taxon>
        <taxon>Dikarya</taxon>
        <taxon>Basidiomycota</taxon>
        <taxon>Pucciniomycotina</taxon>
        <taxon>Pucciniomycetes</taxon>
        <taxon>Pucciniales</taxon>
        <taxon>Pucciniaceae</taxon>
        <taxon>Puccinia</taxon>
    </lineage>
</organism>
<accession>A0ABY7CN97</accession>
<proteinExistence type="predicted"/>
<evidence type="ECO:0000313" key="4">
    <source>
        <dbReference type="Proteomes" id="UP001164743"/>
    </source>
</evidence>
<dbReference type="GeneID" id="77809528"/>
<evidence type="ECO:0000256" key="1">
    <source>
        <dbReference type="SAM" id="MobiDB-lite"/>
    </source>
</evidence>
<dbReference type="PANTHER" id="PTHR33096">
    <property type="entry name" value="CXC2 DOMAIN-CONTAINING PROTEIN"/>
    <property type="match status" value="1"/>
</dbReference>
<dbReference type="RefSeq" id="XP_053019822.1">
    <property type="nucleotide sequence ID" value="XM_053168633.1"/>
</dbReference>
<dbReference type="InterPro" id="IPR041320">
    <property type="entry name" value="CxC1"/>
</dbReference>
<name>A0ABY7CN97_9BASI</name>
<evidence type="ECO:0000259" key="2">
    <source>
        <dbReference type="Pfam" id="PF18802"/>
    </source>
</evidence>
<feature type="compositionally biased region" description="Polar residues" evidence="1">
    <location>
        <begin position="790"/>
        <end position="803"/>
    </location>
</feature>
<protein>
    <recommendedName>
        <fullName evidence="2">CxC1-like cysteine cluster associated with KDZ transposases domain-containing protein</fullName>
    </recommendedName>
</protein>
<dbReference type="Pfam" id="PF18802">
    <property type="entry name" value="CxC1"/>
    <property type="match status" value="1"/>
</dbReference>
<feature type="region of interest" description="Disordered" evidence="1">
    <location>
        <begin position="790"/>
        <end position="817"/>
    </location>
</feature>
<keyword evidence="4" id="KW-1185">Reference proteome</keyword>